<comment type="caution">
    <text evidence="3">The sequence shown here is derived from an EMBL/GenBank/DDBJ whole genome shotgun (WGS) entry which is preliminary data.</text>
</comment>
<keyword evidence="1" id="KW-0863">Zinc-finger</keyword>
<feature type="domain" description="CCHC-type" evidence="2">
    <location>
        <begin position="127"/>
        <end position="142"/>
    </location>
</feature>
<protein>
    <submittedName>
        <fullName evidence="3">Retroelement polyprotein</fullName>
    </submittedName>
</protein>
<dbReference type="GO" id="GO:0003676">
    <property type="term" value="F:nucleic acid binding"/>
    <property type="evidence" value="ECO:0007669"/>
    <property type="project" value="InterPro"/>
</dbReference>
<dbReference type="Gene3D" id="4.10.60.10">
    <property type="entry name" value="Zinc finger, CCHC-type"/>
    <property type="match status" value="1"/>
</dbReference>
<reference evidence="3 4" key="1">
    <citation type="submission" date="2015-04" db="EMBL/GenBank/DDBJ databases">
        <title>Lasius niger genome sequencing.</title>
        <authorList>
            <person name="Konorov E.A."/>
            <person name="Nikitin M.A."/>
            <person name="Kirill M.V."/>
            <person name="Chang P."/>
        </authorList>
    </citation>
    <scope>NUCLEOTIDE SEQUENCE [LARGE SCALE GENOMIC DNA]</scope>
    <source>
        <tissue evidence="3">Whole</tissue>
    </source>
</reference>
<dbReference type="AlphaFoldDB" id="A0A0J7JV36"/>
<dbReference type="EMBL" id="LBMM01029167">
    <property type="protein sequence ID" value="KMQ82027.1"/>
    <property type="molecule type" value="Genomic_DNA"/>
</dbReference>
<dbReference type="GO" id="GO:0008270">
    <property type="term" value="F:zinc ion binding"/>
    <property type="evidence" value="ECO:0007669"/>
    <property type="project" value="UniProtKB-KW"/>
</dbReference>
<keyword evidence="1" id="KW-0479">Metal-binding</keyword>
<dbReference type="PaxDb" id="67767-A0A0J7JV36"/>
<dbReference type="Proteomes" id="UP000036403">
    <property type="component" value="Unassembled WGS sequence"/>
</dbReference>
<keyword evidence="1" id="KW-0862">Zinc</keyword>
<keyword evidence="4" id="KW-1185">Reference proteome</keyword>
<dbReference type="PROSITE" id="PS50158">
    <property type="entry name" value="ZF_CCHC"/>
    <property type="match status" value="2"/>
</dbReference>
<evidence type="ECO:0000313" key="3">
    <source>
        <dbReference type="EMBL" id="KMQ82027.1"/>
    </source>
</evidence>
<dbReference type="InterPro" id="IPR036875">
    <property type="entry name" value="Znf_CCHC_sf"/>
</dbReference>
<evidence type="ECO:0000259" key="2">
    <source>
        <dbReference type="PROSITE" id="PS50158"/>
    </source>
</evidence>
<evidence type="ECO:0000256" key="1">
    <source>
        <dbReference type="PROSITE-ProRule" id="PRU00047"/>
    </source>
</evidence>
<evidence type="ECO:0000313" key="4">
    <source>
        <dbReference type="Proteomes" id="UP000036403"/>
    </source>
</evidence>
<feature type="non-terminal residue" evidence="3">
    <location>
        <position position="209"/>
    </location>
</feature>
<dbReference type="SMART" id="SM00343">
    <property type="entry name" value="ZnF_C2HC"/>
    <property type="match status" value="2"/>
</dbReference>
<organism evidence="3 4">
    <name type="scientific">Lasius niger</name>
    <name type="common">Black garden ant</name>
    <dbReference type="NCBI Taxonomy" id="67767"/>
    <lineage>
        <taxon>Eukaryota</taxon>
        <taxon>Metazoa</taxon>
        <taxon>Ecdysozoa</taxon>
        <taxon>Arthropoda</taxon>
        <taxon>Hexapoda</taxon>
        <taxon>Insecta</taxon>
        <taxon>Pterygota</taxon>
        <taxon>Neoptera</taxon>
        <taxon>Endopterygota</taxon>
        <taxon>Hymenoptera</taxon>
        <taxon>Apocrita</taxon>
        <taxon>Aculeata</taxon>
        <taxon>Formicoidea</taxon>
        <taxon>Formicidae</taxon>
        <taxon>Formicinae</taxon>
        <taxon>Lasius</taxon>
        <taxon>Lasius</taxon>
    </lineage>
</organism>
<accession>A0A0J7JV36</accession>
<sequence>MMTSLMVKWREMDVEEIAASVTLARLAQVDSRLQRMTFTSNVRTRSDLQTELKAFTFNKRKMTSREEMSLLDIKRQKLSTIKCHFCGKLGHKINECRVRQLQNFSSRAMDRNGSSAFGHRQKSDVTCFKCGERGHISTQCSKQKTDNSKDTHTVKRVQLCEVVEPKGEMVHQGMTFATTFDSGAECSLIKQQISAKLAGKRLNNVVRLE</sequence>
<dbReference type="InterPro" id="IPR001878">
    <property type="entry name" value="Znf_CCHC"/>
</dbReference>
<dbReference type="Pfam" id="PF00098">
    <property type="entry name" value="zf-CCHC"/>
    <property type="match status" value="2"/>
</dbReference>
<dbReference type="SUPFAM" id="SSF57756">
    <property type="entry name" value="Retrovirus zinc finger-like domains"/>
    <property type="match status" value="2"/>
</dbReference>
<feature type="domain" description="CCHC-type" evidence="2">
    <location>
        <begin position="82"/>
        <end position="97"/>
    </location>
</feature>
<dbReference type="OrthoDB" id="8029555at2759"/>
<name>A0A0J7JV36_LASNI</name>
<gene>
    <name evidence="3" type="ORF">RF55_24443</name>
</gene>
<proteinExistence type="predicted"/>